<gene>
    <name evidence="13" type="ORF">G2W53_008902</name>
</gene>
<keyword evidence="5 9" id="KW-0238">DNA-binding</keyword>
<evidence type="ECO:0000259" key="11">
    <source>
        <dbReference type="PROSITE" id="PS50863"/>
    </source>
</evidence>
<dbReference type="SMART" id="SM01019">
    <property type="entry name" value="B3"/>
    <property type="match status" value="1"/>
</dbReference>
<feature type="compositionally biased region" description="Basic and acidic residues" evidence="10">
    <location>
        <begin position="515"/>
        <end position="532"/>
    </location>
</feature>
<dbReference type="SUPFAM" id="SSF101936">
    <property type="entry name" value="DNA-binding pseudobarrel domain"/>
    <property type="match status" value="1"/>
</dbReference>
<dbReference type="PANTHER" id="PTHR31384">
    <property type="entry name" value="AUXIN RESPONSE FACTOR 4-RELATED"/>
    <property type="match status" value="1"/>
</dbReference>
<evidence type="ECO:0000259" key="12">
    <source>
        <dbReference type="PROSITE" id="PS51745"/>
    </source>
</evidence>
<accession>A0A834WY00</accession>
<comment type="caution">
    <text evidence="13">The sequence shown here is derived from an EMBL/GenBank/DDBJ whole genome shotgun (WGS) entry which is preliminary data.</text>
</comment>
<dbReference type="Proteomes" id="UP000634136">
    <property type="component" value="Unassembled WGS sequence"/>
</dbReference>
<dbReference type="GO" id="GO:0009734">
    <property type="term" value="P:auxin-activated signaling pathway"/>
    <property type="evidence" value="ECO:0007669"/>
    <property type="project" value="UniProtKB-KW"/>
</dbReference>
<proteinExistence type="inferred from homology"/>
<comment type="similarity">
    <text evidence="2 9">Belongs to the ARF family.</text>
</comment>
<dbReference type="SUPFAM" id="SSF54277">
    <property type="entry name" value="CAD &amp; PB1 domains"/>
    <property type="match status" value="1"/>
</dbReference>
<evidence type="ECO:0000256" key="7">
    <source>
        <dbReference type="ARBA" id="ARBA00023242"/>
    </source>
</evidence>
<comment type="function">
    <text evidence="9">Auxin response factors (ARFs) are transcriptional factors that bind specifically to the DNA sequence 5'-TGTCTC-3' found in the auxin-responsive promoter elements (AuxREs).</text>
</comment>
<evidence type="ECO:0000256" key="3">
    <source>
        <dbReference type="ARBA" id="ARBA00011726"/>
    </source>
</evidence>
<sequence>MASSSSSSSIKRNCVSGNAETYSSAYNHHHHHQPWNASHGATTPQNAHSSSAAKDAEAALYKELWHACAGPLVTVPREGDRVFYFPQGHIEQVEASTNQVADQHMPVYDLPPKILCRVINVRLKAEPDTDEVFAQVTLVPEPNQDENAVEKEPPPPPPPRFQVHSFCKTLTASDTSTHGGFSVLRRHADECLPPLVWFLPLPPYCASFHFHWAEMRGVLLVVCCQDMSKQPPTQELVAKDLHGIHLPSADYGKVASAFTGVMAAKNLCQPRRHLLQSGWSVFVSSKRLVAGDAFIFLRGENGELRVGVRRAMRQQSNVPSSLISSHSMHLGVLATAWHAILTGTMFTVYYKPRTSPSEFIVPYDQYMESLKNNYTIGMRFGMRFEGEEAPEQRLTGTIIGIEDADPKRWPESKWRCLKVRWDETSNITRPERISPWKIEPALAPPALNPLPMARPKRPRSNVVPSSSNSSVLTRDVSSKLSVVDSLPASGFARVLQGQEFSTLRGNFAESNDSDTAEKHDVRPPAVDDKKSDAVSTTGRYAPERWMSNGRHEPKYSGLLSGFGANEDHFHPSLVHQTGSVANLARKHVSDDEGRFNVITSQWPATPSSMMGSLQSGDITYQAQGNVRCGVCGDYPVLHGHKVEHHHGNSLMPPPPPPTEYDSPRSRDLMPKPIMARTCEAGKAKEGDCKLFGVSLISSPITPEPSVSQRNVTTEHVGHTHITSHELHTSENDQKSEQLRGPKLADDVVDVDDHEKPLQTFQPHVKDVQAKPLIGSARSCTKVHKKGIALGRSVDLTKFSNYGELVAELDDLFEFGGELLSPKKDWLIVYTDNEGDMMLVGDDPWLEFCAMVRKMYIYPKEEIQKMSPGTLSSRIEENHLVSEGADAKEVKCQLHDDS</sequence>
<dbReference type="OrthoDB" id="1912783at2759"/>
<keyword evidence="7 9" id="KW-0539">Nucleus</keyword>
<dbReference type="AlphaFoldDB" id="A0A834WY00"/>
<dbReference type="Pfam" id="PF06507">
    <property type="entry name" value="ARF_AD"/>
    <property type="match status" value="1"/>
</dbReference>
<feature type="compositionally biased region" description="Polar residues" evidence="10">
    <location>
        <begin position="35"/>
        <end position="52"/>
    </location>
</feature>
<feature type="domain" description="PB1" evidence="12">
    <location>
        <begin position="777"/>
        <end position="859"/>
    </location>
</feature>
<keyword evidence="6 9" id="KW-0804">Transcription</keyword>
<protein>
    <recommendedName>
        <fullName evidence="9">Auxin response factor</fullName>
    </recommendedName>
</protein>
<evidence type="ECO:0000256" key="6">
    <source>
        <dbReference type="ARBA" id="ARBA00023163"/>
    </source>
</evidence>
<evidence type="ECO:0000256" key="5">
    <source>
        <dbReference type="ARBA" id="ARBA00023125"/>
    </source>
</evidence>
<dbReference type="GO" id="GO:0005634">
    <property type="term" value="C:nucleus"/>
    <property type="evidence" value="ECO:0007669"/>
    <property type="project" value="UniProtKB-SubCell"/>
</dbReference>
<name>A0A834WY00_9FABA</name>
<evidence type="ECO:0000256" key="9">
    <source>
        <dbReference type="RuleBase" id="RU004561"/>
    </source>
</evidence>
<dbReference type="PANTHER" id="PTHR31384:SF79">
    <property type="entry name" value="AUXIN RESPONSE FACTOR 2"/>
    <property type="match status" value="1"/>
</dbReference>
<dbReference type="EMBL" id="JAAIUW010000004">
    <property type="protein sequence ID" value="KAF7834043.1"/>
    <property type="molecule type" value="Genomic_DNA"/>
</dbReference>
<evidence type="ECO:0000256" key="10">
    <source>
        <dbReference type="SAM" id="MobiDB-lite"/>
    </source>
</evidence>
<dbReference type="InterPro" id="IPR003340">
    <property type="entry name" value="B3_DNA-bd"/>
</dbReference>
<evidence type="ECO:0000313" key="13">
    <source>
        <dbReference type="EMBL" id="KAF7834043.1"/>
    </source>
</evidence>
<dbReference type="InterPro" id="IPR015300">
    <property type="entry name" value="DNA-bd_pseudobarrel_sf"/>
</dbReference>
<dbReference type="Gene3D" id="2.30.30.1040">
    <property type="match status" value="1"/>
</dbReference>
<feature type="region of interest" description="Disordered" evidence="10">
    <location>
        <begin position="506"/>
        <end position="536"/>
    </location>
</feature>
<dbReference type="InterPro" id="IPR044835">
    <property type="entry name" value="ARF_plant"/>
</dbReference>
<reference evidence="13" key="1">
    <citation type="submission" date="2020-09" db="EMBL/GenBank/DDBJ databases">
        <title>Genome-Enabled Discovery of Anthraquinone Biosynthesis in Senna tora.</title>
        <authorList>
            <person name="Kang S.-H."/>
            <person name="Pandey R.P."/>
            <person name="Lee C.-M."/>
            <person name="Sim J.-S."/>
            <person name="Jeong J.-T."/>
            <person name="Choi B.-S."/>
            <person name="Jung M."/>
            <person name="Ginzburg D."/>
            <person name="Zhao K."/>
            <person name="Won S.Y."/>
            <person name="Oh T.-J."/>
            <person name="Yu Y."/>
            <person name="Kim N.-H."/>
            <person name="Lee O.R."/>
            <person name="Lee T.-H."/>
            <person name="Bashyal P."/>
            <person name="Kim T.-S."/>
            <person name="Lee W.-H."/>
            <person name="Kawkins C."/>
            <person name="Kim C.-K."/>
            <person name="Kim J.S."/>
            <person name="Ahn B.O."/>
            <person name="Rhee S.Y."/>
            <person name="Sohng J.K."/>
        </authorList>
    </citation>
    <scope>NUCLEOTIDE SEQUENCE</scope>
    <source>
        <tissue evidence="13">Leaf</tissue>
    </source>
</reference>
<feature type="region of interest" description="Disordered" evidence="10">
    <location>
        <begin position="444"/>
        <end position="474"/>
    </location>
</feature>
<dbReference type="Gene3D" id="2.40.330.10">
    <property type="entry name" value="DNA-binding pseudobarrel domain"/>
    <property type="match status" value="1"/>
</dbReference>
<dbReference type="GO" id="GO:0006355">
    <property type="term" value="P:regulation of DNA-templated transcription"/>
    <property type="evidence" value="ECO:0007669"/>
    <property type="project" value="InterPro"/>
</dbReference>
<evidence type="ECO:0000313" key="14">
    <source>
        <dbReference type="Proteomes" id="UP000634136"/>
    </source>
</evidence>
<comment type="subcellular location">
    <subcellularLocation>
        <location evidence="1 9">Nucleus</location>
    </subcellularLocation>
</comment>
<dbReference type="PROSITE" id="PS51745">
    <property type="entry name" value="PB1"/>
    <property type="match status" value="1"/>
</dbReference>
<dbReference type="InterPro" id="IPR010525">
    <property type="entry name" value="ARF_dom"/>
</dbReference>
<evidence type="ECO:0000256" key="1">
    <source>
        <dbReference type="ARBA" id="ARBA00004123"/>
    </source>
</evidence>
<dbReference type="PROSITE" id="PS50863">
    <property type="entry name" value="B3"/>
    <property type="match status" value="1"/>
</dbReference>
<feature type="region of interest" description="Disordered" evidence="10">
    <location>
        <begin position="29"/>
        <end position="54"/>
    </location>
</feature>
<dbReference type="GO" id="GO:0003677">
    <property type="term" value="F:DNA binding"/>
    <property type="evidence" value="ECO:0007669"/>
    <property type="project" value="UniProtKB-KW"/>
</dbReference>
<evidence type="ECO:0000256" key="2">
    <source>
        <dbReference type="ARBA" id="ARBA00007853"/>
    </source>
</evidence>
<dbReference type="Pfam" id="PF02362">
    <property type="entry name" value="B3"/>
    <property type="match status" value="1"/>
</dbReference>
<feature type="domain" description="TF-B3" evidence="11">
    <location>
        <begin position="272"/>
        <end position="312"/>
    </location>
</feature>
<evidence type="ECO:0000256" key="8">
    <source>
        <dbReference type="ARBA" id="ARBA00023294"/>
    </source>
</evidence>
<dbReference type="InterPro" id="IPR053793">
    <property type="entry name" value="PB1-like"/>
</dbReference>
<dbReference type="FunFam" id="2.30.30.1040:FF:000001">
    <property type="entry name" value="Auxin response factor"/>
    <property type="match status" value="1"/>
</dbReference>
<dbReference type="Gene3D" id="3.10.20.90">
    <property type="entry name" value="Phosphatidylinositol 3-kinase Catalytic Subunit, Chain A, domain 1"/>
    <property type="match status" value="1"/>
</dbReference>
<organism evidence="13 14">
    <name type="scientific">Senna tora</name>
    <dbReference type="NCBI Taxonomy" id="362788"/>
    <lineage>
        <taxon>Eukaryota</taxon>
        <taxon>Viridiplantae</taxon>
        <taxon>Streptophyta</taxon>
        <taxon>Embryophyta</taxon>
        <taxon>Tracheophyta</taxon>
        <taxon>Spermatophyta</taxon>
        <taxon>Magnoliopsida</taxon>
        <taxon>eudicotyledons</taxon>
        <taxon>Gunneridae</taxon>
        <taxon>Pentapetalae</taxon>
        <taxon>rosids</taxon>
        <taxon>fabids</taxon>
        <taxon>Fabales</taxon>
        <taxon>Fabaceae</taxon>
        <taxon>Caesalpinioideae</taxon>
        <taxon>Cassia clade</taxon>
        <taxon>Senna</taxon>
    </lineage>
</organism>
<keyword evidence="4 9" id="KW-0805">Transcription regulation</keyword>
<keyword evidence="14" id="KW-1185">Reference proteome</keyword>
<evidence type="ECO:0000256" key="4">
    <source>
        <dbReference type="ARBA" id="ARBA00023015"/>
    </source>
</evidence>
<keyword evidence="8 9" id="KW-0927">Auxin signaling pathway</keyword>
<dbReference type="InterPro" id="IPR033389">
    <property type="entry name" value="AUX/IAA_dom"/>
</dbReference>
<feature type="region of interest" description="Disordered" evidence="10">
    <location>
        <begin position="643"/>
        <end position="668"/>
    </location>
</feature>
<dbReference type="Pfam" id="PF02309">
    <property type="entry name" value="AUX_IAA"/>
    <property type="match status" value="1"/>
</dbReference>
<feature type="compositionally biased region" description="Low complexity" evidence="10">
    <location>
        <begin position="460"/>
        <end position="470"/>
    </location>
</feature>
<comment type="subunit">
    <text evidence="3 9">Homodimers and heterodimers.</text>
</comment>
<dbReference type="CDD" id="cd10017">
    <property type="entry name" value="B3_DNA"/>
    <property type="match status" value="1"/>
</dbReference>